<dbReference type="SUPFAM" id="SSF52540">
    <property type="entry name" value="P-loop containing nucleoside triphosphate hydrolases"/>
    <property type="match status" value="1"/>
</dbReference>
<evidence type="ECO:0000313" key="11">
    <source>
        <dbReference type="Proteomes" id="UP000192223"/>
    </source>
</evidence>
<evidence type="ECO:0000256" key="5">
    <source>
        <dbReference type="ARBA" id="ARBA00023054"/>
    </source>
</evidence>
<keyword evidence="6 8" id="KW-0505">Motor protein</keyword>
<dbReference type="GO" id="GO:0008017">
    <property type="term" value="F:microtubule binding"/>
    <property type="evidence" value="ECO:0007669"/>
    <property type="project" value="InterPro"/>
</dbReference>
<evidence type="ECO:0000256" key="2">
    <source>
        <dbReference type="ARBA" id="ARBA00022701"/>
    </source>
</evidence>
<keyword evidence="7" id="KW-0206">Cytoskeleton</keyword>
<keyword evidence="4 8" id="KW-0067">ATP-binding</keyword>
<dbReference type="PROSITE" id="PS50067">
    <property type="entry name" value="KINESIN_MOTOR_2"/>
    <property type="match status" value="1"/>
</dbReference>
<protein>
    <recommendedName>
        <fullName evidence="9">Kinesin-like protein</fullName>
    </recommendedName>
</protein>
<proteinExistence type="inferred from homology"/>
<evidence type="ECO:0000256" key="7">
    <source>
        <dbReference type="ARBA" id="ARBA00023212"/>
    </source>
</evidence>
<keyword evidence="7" id="KW-0963">Cytoplasm</keyword>
<dbReference type="GO" id="GO:0005874">
    <property type="term" value="C:microtubule"/>
    <property type="evidence" value="ECO:0007669"/>
    <property type="project" value="UniProtKB-KW"/>
</dbReference>
<evidence type="ECO:0000256" key="8">
    <source>
        <dbReference type="PROSITE-ProRule" id="PRU00283"/>
    </source>
</evidence>
<dbReference type="PANTHER" id="PTHR47968:SF36">
    <property type="entry name" value="KINESIN HEAVY CHAIN ISOFORM X1"/>
    <property type="match status" value="1"/>
</dbReference>
<dbReference type="SMART" id="SM00129">
    <property type="entry name" value="KISc"/>
    <property type="match status" value="1"/>
</dbReference>
<organism evidence="11 12">
    <name type="scientific">Agrilus planipennis</name>
    <name type="common">Emerald ash borer</name>
    <name type="synonym">Agrilus marcopoli</name>
    <dbReference type="NCBI Taxonomy" id="224129"/>
    <lineage>
        <taxon>Eukaryota</taxon>
        <taxon>Metazoa</taxon>
        <taxon>Ecdysozoa</taxon>
        <taxon>Arthropoda</taxon>
        <taxon>Hexapoda</taxon>
        <taxon>Insecta</taxon>
        <taxon>Pterygota</taxon>
        <taxon>Neoptera</taxon>
        <taxon>Endopterygota</taxon>
        <taxon>Coleoptera</taxon>
        <taxon>Polyphaga</taxon>
        <taxon>Elateriformia</taxon>
        <taxon>Buprestoidea</taxon>
        <taxon>Buprestidae</taxon>
        <taxon>Agrilinae</taxon>
        <taxon>Agrilus</taxon>
    </lineage>
</organism>
<dbReference type="Proteomes" id="UP000192223">
    <property type="component" value="Unplaced"/>
</dbReference>
<comment type="similarity">
    <text evidence="8 9">Belongs to the TRAFAC class myosin-kinesin ATPase superfamily. Kinesin family.</text>
</comment>
<dbReference type="STRING" id="224129.A0A1W4WVT8"/>
<dbReference type="GO" id="GO:0005524">
    <property type="term" value="F:ATP binding"/>
    <property type="evidence" value="ECO:0007669"/>
    <property type="project" value="UniProtKB-UniRule"/>
</dbReference>
<evidence type="ECO:0000256" key="3">
    <source>
        <dbReference type="ARBA" id="ARBA00022741"/>
    </source>
</evidence>
<dbReference type="InterPro" id="IPR027640">
    <property type="entry name" value="Kinesin-like_fam"/>
</dbReference>
<keyword evidence="11" id="KW-1185">Reference proteome</keyword>
<dbReference type="PANTHER" id="PTHR47968">
    <property type="entry name" value="CENTROMERE PROTEIN E"/>
    <property type="match status" value="1"/>
</dbReference>
<name>A0A1W4WVT8_AGRPL</name>
<dbReference type="InterPro" id="IPR019821">
    <property type="entry name" value="Kinesin_motor_CS"/>
</dbReference>
<dbReference type="GeneID" id="108738891"/>
<dbReference type="Pfam" id="PF00225">
    <property type="entry name" value="Kinesin"/>
    <property type="match status" value="1"/>
</dbReference>
<dbReference type="PROSITE" id="PS00411">
    <property type="entry name" value="KINESIN_MOTOR_1"/>
    <property type="match status" value="1"/>
</dbReference>
<evidence type="ECO:0000259" key="10">
    <source>
        <dbReference type="PROSITE" id="PS50067"/>
    </source>
</evidence>
<dbReference type="Gene3D" id="3.40.850.10">
    <property type="entry name" value="Kinesin motor domain"/>
    <property type="match status" value="1"/>
</dbReference>
<evidence type="ECO:0000256" key="4">
    <source>
        <dbReference type="ARBA" id="ARBA00022840"/>
    </source>
</evidence>
<dbReference type="InParanoid" id="A0A1W4WVT8"/>
<dbReference type="KEGG" id="apln:108738891"/>
<evidence type="ECO:0000313" key="12">
    <source>
        <dbReference type="RefSeq" id="XP_018328001.1"/>
    </source>
</evidence>
<keyword evidence="2 9" id="KW-0493">Microtubule</keyword>
<dbReference type="InterPro" id="IPR036961">
    <property type="entry name" value="Kinesin_motor_dom_sf"/>
</dbReference>
<evidence type="ECO:0000256" key="1">
    <source>
        <dbReference type="ARBA" id="ARBA00004245"/>
    </source>
</evidence>
<dbReference type="AlphaFoldDB" id="A0A1W4WVT8"/>
<dbReference type="OrthoDB" id="2403182at2759"/>
<feature type="binding site" evidence="8">
    <location>
        <begin position="98"/>
        <end position="105"/>
    </location>
    <ligand>
        <name>ATP</name>
        <dbReference type="ChEBI" id="CHEBI:30616"/>
    </ligand>
</feature>
<dbReference type="GO" id="GO:0007018">
    <property type="term" value="P:microtubule-based movement"/>
    <property type="evidence" value="ECO:0007669"/>
    <property type="project" value="InterPro"/>
</dbReference>
<gene>
    <name evidence="12" type="primary">LOC108738891</name>
</gene>
<evidence type="ECO:0000256" key="6">
    <source>
        <dbReference type="ARBA" id="ARBA00023175"/>
    </source>
</evidence>
<dbReference type="PRINTS" id="PR00380">
    <property type="entry name" value="KINESINHEAVY"/>
</dbReference>
<sequence>METPRSRENSMDRSRESVHVFCRLKPLENETETSIKLLSPTTLTIRSTADKSTKRDVHYIFNHIFTSYSSQKEIFDHVALPLLEGVINGKNGLLFTYGVTGSGKTYTLTGEPNNPGIMPRCIDTLFNTIANFQTQKYVIKSDKMNGFEIQSESDAVEDRFRETRTNKISKTNRRAMGDCKSYYTNDGSRLTNLNENSLYCVFISYIEIYNNIVFDLLDESTSTRPESKILREDSQKNMYVNGSVELEVKSAAEAYELFFKGQKRKRMAYTALNAESSRSHSIFNIRIVQIEQVAQNSHGQAAVPENNIMRVGQLSLVDLAGSERCSRTQTTGK</sequence>
<feature type="domain" description="Kinesin motor" evidence="10">
    <location>
        <begin position="17"/>
        <end position="333"/>
    </location>
</feature>
<dbReference type="InterPro" id="IPR027417">
    <property type="entry name" value="P-loop_NTPase"/>
</dbReference>
<accession>A0A1W4WVT8</accession>
<keyword evidence="3 8" id="KW-0547">Nucleotide-binding</keyword>
<dbReference type="InterPro" id="IPR001752">
    <property type="entry name" value="Kinesin_motor_dom"/>
</dbReference>
<dbReference type="RefSeq" id="XP_018328001.1">
    <property type="nucleotide sequence ID" value="XM_018472499.2"/>
</dbReference>
<evidence type="ECO:0000256" key="9">
    <source>
        <dbReference type="RuleBase" id="RU000394"/>
    </source>
</evidence>
<reference evidence="12" key="1">
    <citation type="submission" date="2025-08" db="UniProtKB">
        <authorList>
            <consortium name="RefSeq"/>
        </authorList>
    </citation>
    <scope>IDENTIFICATION</scope>
    <source>
        <tissue evidence="12">Entire body</tissue>
    </source>
</reference>
<comment type="subcellular location">
    <subcellularLocation>
        <location evidence="1">Cytoplasm</location>
        <location evidence="1">Cytoskeleton</location>
    </subcellularLocation>
</comment>
<keyword evidence="5" id="KW-0175">Coiled coil</keyword>
<dbReference type="GO" id="GO:0003777">
    <property type="term" value="F:microtubule motor activity"/>
    <property type="evidence" value="ECO:0007669"/>
    <property type="project" value="InterPro"/>
</dbReference>